<evidence type="ECO:0000313" key="2">
    <source>
        <dbReference type="Proteomes" id="UP000229342"/>
    </source>
</evidence>
<comment type="caution">
    <text evidence="1">The sequence shown here is derived from an EMBL/GenBank/DDBJ whole genome shotgun (WGS) entry which is preliminary data.</text>
</comment>
<dbReference type="AlphaFoldDB" id="A0A2H0KA79"/>
<dbReference type="Gene3D" id="2.60.120.1140">
    <property type="entry name" value="Protein of unknown function DUF192"/>
    <property type="match status" value="1"/>
</dbReference>
<protein>
    <recommendedName>
        <fullName evidence="3">DUF192 domain-containing protein</fullName>
    </recommendedName>
</protein>
<name>A0A2H0KA79_9BACT</name>
<dbReference type="Proteomes" id="UP000229342">
    <property type="component" value="Unassembled WGS sequence"/>
</dbReference>
<dbReference type="EMBL" id="PCVG01000077">
    <property type="protein sequence ID" value="PIQ68149.1"/>
    <property type="molecule type" value="Genomic_DNA"/>
</dbReference>
<evidence type="ECO:0008006" key="3">
    <source>
        <dbReference type="Google" id="ProtNLM"/>
    </source>
</evidence>
<gene>
    <name evidence="1" type="ORF">COV91_05635</name>
</gene>
<sequence>MILKKVLLILLVAVGVAWLSTLQLSFPAGIQILRSSTGAVFTLEVADTDMKREVGLGGRPTIEEDEGMLFVFETPGPYSFWMKGMEFPLDIVWLASVDNLSEEALSRKQKVVVVHVEENVATTTYPRVFTPDSSATYVAELPAGSAKKSGIEFGSILMLE</sequence>
<proteinExistence type="predicted"/>
<evidence type="ECO:0000313" key="1">
    <source>
        <dbReference type="EMBL" id="PIQ68149.1"/>
    </source>
</evidence>
<organism evidence="1 2">
    <name type="scientific">Candidatus Taylorbacteria bacterium CG11_big_fil_rev_8_21_14_0_20_46_11</name>
    <dbReference type="NCBI Taxonomy" id="1975025"/>
    <lineage>
        <taxon>Bacteria</taxon>
        <taxon>Candidatus Tayloriibacteriota</taxon>
    </lineage>
</organism>
<dbReference type="Pfam" id="PF02643">
    <property type="entry name" value="DUF192"/>
    <property type="match status" value="1"/>
</dbReference>
<dbReference type="InterPro" id="IPR038695">
    <property type="entry name" value="Saro_0823-like_sf"/>
</dbReference>
<accession>A0A2H0KA79</accession>
<dbReference type="PANTHER" id="PTHR37953:SF1">
    <property type="entry name" value="UPF0127 PROTEIN MJ1496"/>
    <property type="match status" value="1"/>
</dbReference>
<dbReference type="PANTHER" id="PTHR37953">
    <property type="entry name" value="UPF0127 PROTEIN MJ1496"/>
    <property type="match status" value="1"/>
</dbReference>
<dbReference type="InterPro" id="IPR003795">
    <property type="entry name" value="DUF192"/>
</dbReference>
<reference evidence="1 2" key="1">
    <citation type="submission" date="2017-09" db="EMBL/GenBank/DDBJ databases">
        <title>Depth-based differentiation of microbial function through sediment-hosted aquifers and enrichment of novel symbionts in the deep terrestrial subsurface.</title>
        <authorList>
            <person name="Probst A.J."/>
            <person name="Ladd B."/>
            <person name="Jarett J.K."/>
            <person name="Geller-Mcgrath D.E."/>
            <person name="Sieber C.M."/>
            <person name="Emerson J.B."/>
            <person name="Anantharaman K."/>
            <person name="Thomas B.C."/>
            <person name="Malmstrom R."/>
            <person name="Stieglmeier M."/>
            <person name="Klingl A."/>
            <person name="Woyke T."/>
            <person name="Ryan C.M."/>
            <person name="Banfield J.F."/>
        </authorList>
    </citation>
    <scope>NUCLEOTIDE SEQUENCE [LARGE SCALE GENOMIC DNA]</scope>
    <source>
        <strain evidence="1">CG11_big_fil_rev_8_21_14_0_20_46_11</strain>
    </source>
</reference>